<reference evidence="1" key="1">
    <citation type="submission" date="2023-04" db="EMBL/GenBank/DDBJ databases">
        <title>Assessment of the microbiological origin of a defect in Grana Padano cheese.</title>
        <authorList>
            <person name="Zago M."/>
            <person name="Rossetti L."/>
            <person name="Bonvini B."/>
            <person name="Carminati D."/>
            <person name="Giraffa G."/>
        </authorList>
    </citation>
    <scope>NUCLEOTIDE SEQUENCE</scope>
    <source>
        <strain evidence="1">4990</strain>
    </source>
</reference>
<accession>A0AAE4JV29</accession>
<gene>
    <name evidence="1" type="ORF">P9J83_15850</name>
</gene>
<sequence length="52" mass="6421">MSNKEKAEKTYILLQQRKRDKERVKRTDYMDHVVCNIDKVMNKNYRRKSGQF</sequence>
<organism evidence="1 2">
    <name type="scientific">Clostridium sporogenes</name>
    <dbReference type="NCBI Taxonomy" id="1509"/>
    <lineage>
        <taxon>Bacteria</taxon>
        <taxon>Bacillati</taxon>
        <taxon>Bacillota</taxon>
        <taxon>Clostridia</taxon>
        <taxon>Eubacteriales</taxon>
        <taxon>Clostridiaceae</taxon>
        <taxon>Clostridium</taxon>
    </lineage>
</organism>
<comment type="caution">
    <text evidence="1">The sequence shown here is derived from an EMBL/GenBank/DDBJ whole genome shotgun (WGS) entry which is preliminary data.</text>
</comment>
<proteinExistence type="predicted"/>
<name>A0AAE4JV29_CLOSG</name>
<dbReference type="EMBL" id="JARUIS010000031">
    <property type="protein sequence ID" value="MDS1004958.1"/>
    <property type="molecule type" value="Genomic_DNA"/>
</dbReference>
<dbReference type="AlphaFoldDB" id="A0AAE4JV29"/>
<protein>
    <submittedName>
        <fullName evidence="1">Uncharacterized protein</fullName>
    </submittedName>
</protein>
<dbReference type="Proteomes" id="UP001182303">
    <property type="component" value="Unassembled WGS sequence"/>
</dbReference>
<dbReference type="RefSeq" id="WP_310944350.1">
    <property type="nucleotide sequence ID" value="NZ_JARUIS010000031.1"/>
</dbReference>
<evidence type="ECO:0000313" key="1">
    <source>
        <dbReference type="EMBL" id="MDS1004958.1"/>
    </source>
</evidence>
<evidence type="ECO:0000313" key="2">
    <source>
        <dbReference type="Proteomes" id="UP001182303"/>
    </source>
</evidence>